<dbReference type="HOGENOM" id="CLU_1318149_0_0_1"/>
<organism evidence="1 2">
    <name type="scientific">Hebeloma cylindrosporum</name>
    <dbReference type="NCBI Taxonomy" id="76867"/>
    <lineage>
        <taxon>Eukaryota</taxon>
        <taxon>Fungi</taxon>
        <taxon>Dikarya</taxon>
        <taxon>Basidiomycota</taxon>
        <taxon>Agaricomycotina</taxon>
        <taxon>Agaricomycetes</taxon>
        <taxon>Agaricomycetidae</taxon>
        <taxon>Agaricales</taxon>
        <taxon>Agaricineae</taxon>
        <taxon>Hymenogastraceae</taxon>
        <taxon>Hebeloma</taxon>
    </lineage>
</organism>
<keyword evidence="2" id="KW-1185">Reference proteome</keyword>
<feature type="non-terminal residue" evidence="1">
    <location>
        <position position="1"/>
    </location>
</feature>
<dbReference type="EMBL" id="KN831777">
    <property type="protein sequence ID" value="KIM42890.1"/>
    <property type="molecule type" value="Genomic_DNA"/>
</dbReference>
<sequence>IFQNVNFASDAEFNRYLEVLERLKIRCKTLLMEGRWNFSASRKRSTRRVPEEALNPLTISCSPCAFRPSIRTTTQVKSHAALFKRDREKPQTFPTNYSFGQEVIFYLRTTLMSTGTPSSYLARPDCPSTRVETNDRFVSPQRRADIDEVLAVNWGVSYWFLRSSTSSICGRKELYNFTGLKTGPALSRAPFRSSSSVFFFDTVLLWLRT</sequence>
<dbReference type="AlphaFoldDB" id="A0A0C3C1U0"/>
<evidence type="ECO:0000313" key="1">
    <source>
        <dbReference type="EMBL" id="KIM42890.1"/>
    </source>
</evidence>
<dbReference type="Proteomes" id="UP000053424">
    <property type="component" value="Unassembled WGS sequence"/>
</dbReference>
<reference evidence="2" key="2">
    <citation type="submission" date="2015-01" db="EMBL/GenBank/DDBJ databases">
        <title>Evolutionary Origins and Diversification of the Mycorrhizal Mutualists.</title>
        <authorList>
            <consortium name="DOE Joint Genome Institute"/>
            <consortium name="Mycorrhizal Genomics Consortium"/>
            <person name="Kohler A."/>
            <person name="Kuo A."/>
            <person name="Nagy L.G."/>
            <person name="Floudas D."/>
            <person name="Copeland A."/>
            <person name="Barry K.W."/>
            <person name="Cichocki N."/>
            <person name="Veneault-Fourrey C."/>
            <person name="LaButti K."/>
            <person name="Lindquist E.A."/>
            <person name="Lipzen A."/>
            <person name="Lundell T."/>
            <person name="Morin E."/>
            <person name="Murat C."/>
            <person name="Riley R."/>
            <person name="Ohm R."/>
            <person name="Sun H."/>
            <person name="Tunlid A."/>
            <person name="Henrissat B."/>
            <person name="Grigoriev I.V."/>
            <person name="Hibbett D.S."/>
            <person name="Martin F."/>
        </authorList>
    </citation>
    <scope>NUCLEOTIDE SEQUENCE [LARGE SCALE GENOMIC DNA]</scope>
    <source>
        <strain evidence="2">h7</strain>
    </source>
</reference>
<reference evidence="1 2" key="1">
    <citation type="submission" date="2014-04" db="EMBL/GenBank/DDBJ databases">
        <authorList>
            <consortium name="DOE Joint Genome Institute"/>
            <person name="Kuo A."/>
            <person name="Gay G."/>
            <person name="Dore J."/>
            <person name="Kohler A."/>
            <person name="Nagy L.G."/>
            <person name="Floudas D."/>
            <person name="Copeland A."/>
            <person name="Barry K.W."/>
            <person name="Cichocki N."/>
            <person name="Veneault-Fourrey C."/>
            <person name="LaButti K."/>
            <person name="Lindquist E.A."/>
            <person name="Lipzen A."/>
            <person name="Lundell T."/>
            <person name="Morin E."/>
            <person name="Murat C."/>
            <person name="Sun H."/>
            <person name="Tunlid A."/>
            <person name="Henrissat B."/>
            <person name="Grigoriev I.V."/>
            <person name="Hibbett D.S."/>
            <person name="Martin F."/>
            <person name="Nordberg H.P."/>
            <person name="Cantor M.N."/>
            <person name="Hua S.X."/>
        </authorList>
    </citation>
    <scope>NUCLEOTIDE SEQUENCE [LARGE SCALE GENOMIC DNA]</scope>
    <source>
        <strain evidence="2">h7</strain>
    </source>
</reference>
<protein>
    <submittedName>
        <fullName evidence="1">Uncharacterized protein</fullName>
    </submittedName>
</protein>
<name>A0A0C3C1U0_HEBCY</name>
<accession>A0A0C3C1U0</accession>
<proteinExistence type="predicted"/>
<evidence type="ECO:0000313" key="2">
    <source>
        <dbReference type="Proteomes" id="UP000053424"/>
    </source>
</evidence>
<gene>
    <name evidence="1" type="ORF">M413DRAFT_444517</name>
</gene>